<feature type="compositionally biased region" description="Polar residues" evidence="1">
    <location>
        <begin position="32"/>
        <end position="43"/>
    </location>
</feature>
<evidence type="ECO:0000256" key="1">
    <source>
        <dbReference type="SAM" id="MobiDB-lite"/>
    </source>
</evidence>
<feature type="non-terminal residue" evidence="2">
    <location>
        <position position="1"/>
    </location>
</feature>
<reference evidence="2" key="1">
    <citation type="journal article" date="2022" name="bioRxiv">
        <title>Sequencing and chromosome-scale assembly of the giantPleurodeles waltlgenome.</title>
        <authorList>
            <person name="Brown T."/>
            <person name="Elewa A."/>
            <person name="Iarovenko S."/>
            <person name="Subramanian E."/>
            <person name="Araus A.J."/>
            <person name="Petzold A."/>
            <person name="Susuki M."/>
            <person name="Suzuki K.-i.T."/>
            <person name="Hayashi T."/>
            <person name="Toyoda A."/>
            <person name="Oliveira C."/>
            <person name="Osipova E."/>
            <person name="Leigh N.D."/>
            <person name="Simon A."/>
            <person name="Yun M.H."/>
        </authorList>
    </citation>
    <scope>NUCLEOTIDE SEQUENCE</scope>
    <source>
        <strain evidence="2">20211129_DDA</strain>
        <tissue evidence="2">Liver</tissue>
    </source>
</reference>
<protein>
    <submittedName>
        <fullName evidence="2">Uncharacterized protein</fullName>
    </submittedName>
</protein>
<gene>
    <name evidence="2" type="ORF">NDU88_004621</name>
</gene>
<name>A0AAV7UJL2_PLEWA</name>
<evidence type="ECO:0000313" key="2">
    <source>
        <dbReference type="EMBL" id="KAJ1187853.1"/>
    </source>
</evidence>
<keyword evidence="3" id="KW-1185">Reference proteome</keyword>
<organism evidence="2 3">
    <name type="scientific">Pleurodeles waltl</name>
    <name type="common">Iberian ribbed newt</name>
    <dbReference type="NCBI Taxonomy" id="8319"/>
    <lineage>
        <taxon>Eukaryota</taxon>
        <taxon>Metazoa</taxon>
        <taxon>Chordata</taxon>
        <taxon>Craniata</taxon>
        <taxon>Vertebrata</taxon>
        <taxon>Euteleostomi</taxon>
        <taxon>Amphibia</taxon>
        <taxon>Batrachia</taxon>
        <taxon>Caudata</taxon>
        <taxon>Salamandroidea</taxon>
        <taxon>Salamandridae</taxon>
        <taxon>Pleurodelinae</taxon>
        <taxon>Pleurodeles</taxon>
    </lineage>
</organism>
<dbReference type="EMBL" id="JANPWB010000005">
    <property type="protein sequence ID" value="KAJ1187853.1"/>
    <property type="molecule type" value="Genomic_DNA"/>
</dbReference>
<evidence type="ECO:0000313" key="3">
    <source>
        <dbReference type="Proteomes" id="UP001066276"/>
    </source>
</evidence>
<proteinExistence type="predicted"/>
<accession>A0AAV7UJL2</accession>
<feature type="non-terminal residue" evidence="2">
    <location>
        <position position="72"/>
    </location>
</feature>
<feature type="compositionally biased region" description="Basic residues" evidence="1">
    <location>
        <begin position="44"/>
        <end position="53"/>
    </location>
</feature>
<sequence length="72" mass="8321">PMTNKQKECLRQEWITPRSTVALIWAFGARPTSRTAEPSSRNPHAQRRSHKKCCLQLQQKTLYGVTPKSTKR</sequence>
<dbReference type="AlphaFoldDB" id="A0AAV7UJL2"/>
<comment type="caution">
    <text evidence="2">The sequence shown here is derived from an EMBL/GenBank/DDBJ whole genome shotgun (WGS) entry which is preliminary data.</text>
</comment>
<feature type="region of interest" description="Disordered" evidence="1">
    <location>
        <begin position="29"/>
        <end position="53"/>
    </location>
</feature>
<dbReference type="Proteomes" id="UP001066276">
    <property type="component" value="Chromosome 3_1"/>
</dbReference>